<dbReference type="InterPro" id="IPR050437">
    <property type="entry name" value="Ribos_protein_bS1-like"/>
</dbReference>
<comment type="function">
    <text evidence="1">Associates with the EF-Tu.GDP complex and induces the exchange of GDP to GTP. It remains bound to the aminoacyl-tRNA.EF-Tu.GTP complex up to the GTP hydrolysis stage on the ribosome.</text>
</comment>
<dbReference type="EMBL" id="JAGRRH010000025">
    <property type="protein sequence ID" value="KAG7342161.1"/>
    <property type="molecule type" value="Genomic_DNA"/>
</dbReference>
<dbReference type="PANTHER" id="PTHR10724:SF10">
    <property type="entry name" value="S1 RNA-BINDING DOMAIN-CONTAINING PROTEIN 1"/>
    <property type="match status" value="1"/>
</dbReference>
<dbReference type="InterPro" id="IPR003029">
    <property type="entry name" value="S1_domain"/>
</dbReference>
<name>A0A9K3PD09_9STRA</name>
<dbReference type="PROSITE" id="PS50126">
    <property type="entry name" value="S1"/>
    <property type="match status" value="2"/>
</dbReference>
<accession>A0A9K3PD09</accession>
<dbReference type="GO" id="GO:0006412">
    <property type="term" value="P:translation"/>
    <property type="evidence" value="ECO:0007669"/>
    <property type="project" value="TreeGrafter"/>
</dbReference>
<keyword evidence="3" id="KW-0732">Signal</keyword>
<keyword evidence="6" id="KW-1185">Reference proteome</keyword>
<evidence type="ECO:0000256" key="2">
    <source>
        <dbReference type="SAM" id="MobiDB-lite"/>
    </source>
</evidence>
<feature type="compositionally biased region" description="Basic and acidic residues" evidence="2">
    <location>
        <begin position="112"/>
        <end position="121"/>
    </location>
</feature>
<feature type="domain" description="S1 motif" evidence="4">
    <location>
        <begin position="260"/>
        <end position="336"/>
    </location>
</feature>
<dbReference type="GO" id="GO:0003735">
    <property type="term" value="F:structural constituent of ribosome"/>
    <property type="evidence" value="ECO:0007669"/>
    <property type="project" value="TreeGrafter"/>
</dbReference>
<feature type="compositionally biased region" description="Low complexity" evidence="2">
    <location>
        <begin position="218"/>
        <end position="241"/>
    </location>
</feature>
<dbReference type="SMART" id="SM00316">
    <property type="entry name" value="S1"/>
    <property type="match status" value="2"/>
</dbReference>
<dbReference type="AlphaFoldDB" id="A0A9K3PD09"/>
<gene>
    <name evidence="5" type="ORF">IV203_007253</name>
</gene>
<reference evidence="5" key="2">
    <citation type="submission" date="2021-04" db="EMBL/GenBank/DDBJ databases">
        <authorList>
            <person name="Podell S."/>
        </authorList>
    </citation>
    <scope>NUCLEOTIDE SEQUENCE</scope>
    <source>
        <strain evidence="5">Hildebrandi</strain>
    </source>
</reference>
<evidence type="ECO:0000259" key="4">
    <source>
        <dbReference type="PROSITE" id="PS50126"/>
    </source>
</evidence>
<organism evidence="5 6">
    <name type="scientific">Nitzschia inconspicua</name>
    <dbReference type="NCBI Taxonomy" id="303405"/>
    <lineage>
        <taxon>Eukaryota</taxon>
        <taxon>Sar</taxon>
        <taxon>Stramenopiles</taxon>
        <taxon>Ochrophyta</taxon>
        <taxon>Bacillariophyta</taxon>
        <taxon>Bacillariophyceae</taxon>
        <taxon>Bacillariophycidae</taxon>
        <taxon>Bacillariales</taxon>
        <taxon>Bacillariaceae</taxon>
        <taxon>Nitzschia</taxon>
    </lineage>
</organism>
<dbReference type="FunFam" id="2.40.50.140:FF:000051">
    <property type="entry name" value="RNA-binding transcriptional accessory protein"/>
    <property type="match status" value="1"/>
</dbReference>
<evidence type="ECO:0000313" key="6">
    <source>
        <dbReference type="Proteomes" id="UP000693970"/>
    </source>
</evidence>
<dbReference type="PANTHER" id="PTHR10724">
    <property type="entry name" value="30S RIBOSOMAL PROTEIN S1"/>
    <property type="match status" value="1"/>
</dbReference>
<comment type="caution">
    <text evidence="5">The sequence shown here is derived from an EMBL/GenBank/DDBJ whole genome shotgun (WGS) entry which is preliminary data.</text>
</comment>
<dbReference type="GO" id="GO:0003729">
    <property type="term" value="F:mRNA binding"/>
    <property type="evidence" value="ECO:0007669"/>
    <property type="project" value="TreeGrafter"/>
</dbReference>
<evidence type="ECO:0000256" key="3">
    <source>
        <dbReference type="SAM" id="SignalP"/>
    </source>
</evidence>
<dbReference type="OrthoDB" id="412781at2759"/>
<dbReference type="Proteomes" id="UP000693970">
    <property type="component" value="Unassembled WGS sequence"/>
</dbReference>
<dbReference type="GO" id="GO:0022627">
    <property type="term" value="C:cytosolic small ribosomal subunit"/>
    <property type="evidence" value="ECO:0007669"/>
    <property type="project" value="TreeGrafter"/>
</dbReference>
<proteinExistence type="predicted"/>
<protein>
    <submittedName>
        <fullName evidence="5">RNA binding S1 domain containing protein</fullName>
    </submittedName>
</protein>
<feature type="region of interest" description="Disordered" evidence="2">
    <location>
        <begin position="216"/>
        <end position="249"/>
    </location>
</feature>
<feature type="domain" description="S1 motif" evidence="4">
    <location>
        <begin position="141"/>
        <end position="210"/>
    </location>
</feature>
<sequence>MIFNKGTLALWCATIGSAAAFSAPNASTRLAFVTRAARSSPAIRPSQHGAICPCSSCVGTHPASCPCDGCSSFGRRSTMLFADAVEADATATEEGDDVPEEVVAMDGVDSNDEAHNVDRPARQQLKKKKAKGKELSEFEVGSTVTGTVRALASYGAFVDIGATTDGLLHISQLSTDYVGDVTDVLKEGQEVQVRIVNIDSGKGQVGLSLLSAAEEATSQENAQQAREARQSRSNNRNQSNNRRSDNTVLTSLAEKGWDSSTMVEGTVVSTVDFGCFVRVDASKLNSECEGEFDGLVHISALRSGRVGSVTDVVKANDTVQVRVKSIDGNKVSLTMLSADDEATKVEAAAERGGNYDGGFDEAVGNGAANWKELVVDFETEMPSFQNLAVVEDRRK</sequence>
<reference evidence="5" key="1">
    <citation type="journal article" date="2021" name="Sci. Rep.">
        <title>Diploid genomic architecture of Nitzschia inconspicua, an elite biomass production diatom.</title>
        <authorList>
            <person name="Oliver A."/>
            <person name="Podell S."/>
            <person name="Pinowska A."/>
            <person name="Traller J.C."/>
            <person name="Smith S.R."/>
            <person name="McClure R."/>
            <person name="Beliaev A."/>
            <person name="Bohutskyi P."/>
            <person name="Hill E.A."/>
            <person name="Rabines A."/>
            <person name="Zheng H."/>
            <person name="Allen L.Z."/>
            <person name="Kuo A."/>
            <person name="Grigoriev I.V."/>
            <person name="Allen A.E."/>
            <person name="Hazlebeck D."/>
            <person name="Allen E.E."/>
        </authorList>
    </citation>
    <scope>NUCLEOTIDE SEQUENCE</scope>
    <source>
        <strain evidence="5">Hildebrandi</strain>
    </source>
</reference>
<evidence type="ECO:0000256" key="1">
    <source>
        <dbReference type="ARBA" id="ARBA00025453"/>
    </source>
</evidence>
<feature type="signal peptide" evidence="3">
    <location>
        <begin position="1"/>
        <end position="20"/>
    </location>
</feature>
<feature type="chain" id="PRO_5039946050" evidence="3">
    <location>
        <begin position="21"/>
        <end position="395"/>
    </location>
</feature>
<evidence type="ECO:0000313" key="5">
    <source>
        <dbReference type="EMBL" id="KAG7342161.1"/>
    </source>
</evidence>
<dbReference type="Pfam" id="PF00575">
    <property type="entry name" value="S1"/>
    <property type="match status" value="2"/>
</dbReference>
<feature type="region of interest" description="Disordered" evidence="2">
    <location>
        <begin position="110"/>
        <end position="130"/>
    </location>
</feature>